<protein>
    <submittedName>
        <fullName evidence="1">Uncharacterized protein</fullName>
    </submittedName>
</protein>
<dbReference type="Proteomes" id="UP000494363">
    <property type="component" value="Unassembled WGS sequence"/>
</dbReference>
<evidence type="ECO:0000313" key="2">
    <source>
        <dbReference type="Proteomes" id="UP000494363"/>
    </source>
</evidence>
<reference evidence="1 2" key="1">
    <citation type="submission" date="2020-04" db="EMBL/GenBank/DDBJ databases">
        <authorList>
            <person name="De Canck E."/>
        </authorList>
    </citation>
    <scope>NUCLEOTIDE SEQUENCE [LARGE SCALE GENOMIC DNA]</scope>
    <source>
        <strain evidence="1 2">LMG 29542</strain>
    </source>
</reference>
<sequence length="98" mass="11048">MADARAAGDEKRMQTVELTTGLYAFGADEDGGRTCDTPSEARQQVHVEVVQIVLAILAYSVRMLERFHNARNSRQRETVGYCDAYSFQFVVPGRLHLR</sequence>
<accession>A0A6J5FAI6</accession>
<dbReference type="EMBL" id="CADIKH010000181">
    <property type="protein sequence ID" value="CAB3774831.1"/>
    <property type="molecule type" value="Genomic_DNA"/>
</dbReference>
<proteinExistence type="predicted"/>
<gene>
    <name evidence="1" type="ORF">LMG29542_08213</name>
</gene>
<evidence type="ECO:0000313" key="1">
    <source>
        <dbReference type="EMBL" id="CAB3774831.1"/>
    </source>
</evidence>
<name>A0A6J5FAI6_9BURK</name>
<dbReference type="AlphaFoldDB" id="A0A6J5FAI6"/>
<organism evidence="1 2">
    <name type="scientific">Paraburkholderia humisilvae</name>
    <dbReference type="NCBI Taxonomy" id="627669"/>
    <lineage>
        <taxon>Bacteria</taxon>
        <taxon>Pseudomonadati</taxon>
        <taxon>Pseudomonadota</taxon>
        <taxon>Betaproteobacteria</taxon>
        <taxon>Burkholderiales</taxon>
        <taxon>Burkholderiaceae</taxon>
        <taxon>Paraburkholderia</taxon>
    </lineage>
</organism>
<keyword evidence="2" id="KW-1185">Reference proteome</keyword>